<dbReference type="PRINTS" id="PR01002">
    <property type="entry name" value="FLGFLGJ"/>
</dbReference>
<organism evidence="6 7">
    <name type="scientific">Fructilactobacillus florum DSM 22689 = JCM 16035</name>
    <dbReference type="NCBI Taxonomy" id="1423745"/>
    <lineage>
        <taxon>Bacteria</taxon>
        <taxon>Bacillati</taxon>
        <taxon>Bacillota</taxon>
        <taxon>Bacilli</taxon>
        <taxon>Lactobacillales</taxon>
        <taxon>Lactobacillaceae</taxon>
        <taxon>Fructilactobacillus</taxon>
    </lineage>
</organism>
<dbReference type="PATRIC" id="fig|1423745.4.peg.525"/>
<evidence type="ECO:0000256" key="1">
    <source>
        <dbReference type="ARBA" id="ARBA00010266"/>
    </source>
</evidence>
<evidence type="ECO:0000256" key="3">
    <source>
        <dbReference type="SAM" id="MobiDB-lite"/>
    </source>
</evidence>
<dbReference type="Proteomes" id="UP000051586">
    <property type="component" value="Unassembled WGS sequence"/>
</dbReference>
<feature type="compositionally biased region" description="Low complexity" evidence="3">
    <location>
        <begin position="270"/>
        <end position="290"/>
    </location>
</feature>
<accession>A0A0R2CL73</accession>
<reference evidence="6 7" key="1">
    <citation type="journal article" date="2015" name="Genome Announc.">
        <title>Expanding the biotechnology potential of lactobacilli through comparative genomics of 213 strains and associated genera.</title>
        <authorList>
            <person name="Sun Z."/>
            <person name="Harris H.M."/>
            <person name="McCann A."/>
            <person name="Guo C."/>
            <person name="Argimon S."/>
            <person name="Zhang W."/>
            <person name="Yang X."/>
            <person name="Jeffery I.B."/>
            <person name="Cooney J.C."/>
            <person name="Kagawa T.F."/>
            <person name="Liu W."/>
            <person name="Song Y."/>
            <person name="Salvetti E."/>
            <person name="Wrobel A."/>
            <person name="Rasinkangas P."/>
            <person name="Parkhill J."/>
            <person name="Rea M.C."/>
            <person name="O'Sullivan O."/>
            <person name="Ritari J."/>
            <person name="Douillard F.P."/>
            <person name="Paul Ross R."/>
            <person name="Yang R."/>
            <person name="Briner A.E."/>
            <person name="Felis G.E."/>
            <person name="de Vos W.M."/>
            <person name="Barrangou R."/>
            <person name="Klaenhammer T.R."/>
            <person name="Caufield P.W."/>
            <person name="Cui Y."/>
            <person name="Zhang H."/>
            <person name="O'Toole P.W."/>
        </authorList>
    </citation>
    <scope>NUCLEOTIDE SEQUENCE [LARGE SCALE GENOMIC DNA]</scope>
    <source>
        <strain evidence="6 7">DSM 22689</strain>
    </source>
</reference>
<dbReference type="PROSITE" id="PS51781">
    <property type="entry name" value="SH3B"/>
    <property type="match status" value="1"/>
</dbReference>
<dbReference type="Pfam" id="PF08460">
    <property type="entry name" value="SH3_5"/>
    <property type="match status" value="1"/>
</dbReference>
<keyword evidence="4" id="KW-0732">Signal</keyword>
<dbReference type="SMART" id="SM00047">
    <property type="entry name" value="LYZ2"/>
    <property type="match status" value="1"/>
</dbReference>
<evidence type="ECO:0000256" key="4">
    <source>
        <dbReference type="SAM" id="SignalP"/>
    </source>
</evidence>
<feature type="compositionally biased region" description="Polar residues" evidence="3">
    <location>
        <begin position="253"/>
        <end position="269"/>
    </location>
</feature>
<evidence type="ECO:0000256" key="2">
    <source>
        <dbReference type="ARBA" id="ARBA00022801"/>
    </source>
</evidence>
<dbReference type="InterPro" id="IPR002901">
    <property type="entry name" value="MGlyc_endo_b_GlcNAc-like_dom"/>
</dbReference>
<dbReference type="Pfam" id="PF01832">
    <property type="entry name" value="Glucosaminidase"/>
    <property type="match status" value="1"/>
</dbReference>
<protein>
    <submittedName>
        <fullName evidence="6">Muramidase</fullName>
    </submittedName>
</protein>
<name>A0A0R2CL73_9LACO</name>
<comment type="caution">
    <text evidence="6">The sequence shown here is derived from an EMBL/GenBank/DDBJ whole genome shotgun (WGS) entry which is preliminary data.</text>
</comment>
<feature type="signal peptide" evidence="4">
    <location>
        <begin position="1"/>
        <end position="29"/>
    </location>
</feature>
<dbReference type="PANTHER" id="PTHR33308:SF9">
    <property type="entry name" value="PEPTIDOGLYCAN HYDROLASE FLGJ"/>
    <property type="match status" value="1"/>
</dbReference>
<dbReference type="SMART" id="SM00287">
    <property type="entry name" value="SH3b"/>
    <property type="match status" value="1"/>
</dbReference>
<dbReference type="STRING" id="1423745.GCA_001311215_01665"/>
<proteinExistence type="inferred from homology"/>
<keyword evidence="2" id="KW-0378">Hydrolase</keyword>
<dbReference type="GO" id="GO:0004040">
    <property type="term" value="F:amidase activity"/>
    <property type="evidence" value="ECO:0007669"/>
    <property type="project" value="InterPro"/>
</dbReference>
<evidence type="ECO:0000313" key="7">
    <source>
        <dbReference type="Proteomes" id="UP000051586"/>
    </source>
</evidence>
<dbReference type="InterPro" id="IPR051056">
    <property type="entry name" value="Glycosyl_Hydrolase_73"/>
</dbReference>
<evidence type="ECO:0000313" key="6">
    <source>
        <dbReference type="EMBL" id="KRM92367.1"/>
    </source>
</evidence>
<gene>
    <name evidence="6" type="ORF">FC87_GL000500</name>
</gene>
<dbReference type="PANTHER" id="PTHR33308">
    <property type="entry name" value="PEPTIDOGLYCAN HYDROLASE FLGJ"/>
    <property type="match status" value="1"/>
</dbReference>
<sequence>MEAHKLNWLLLSTVVLGGMVLGYSQPAQADVFPASQVNANRTGSVPLTPDQQDFINQIKPGAIKGWKQSGVLPSIAISQAIIESGWGKSGLASQYHNLFGIKGSYNGQSVSLPTQEFQGGGYVSINDSFRAYPDWSTSIQDYGAFLKGNSRYSNLLGIRDYTQVAQLLHQDGYATSPEYAQTLISCIQRYGLQQIDQEAFDAPDDYTGPVGDGNVTDDSTTADSTSESTQPAMSLSSGYASAYTGYDKDQQHNPDATDTNNGQAPSQDNASAPTASQTPTSTEPTPATPAGKSFSNTSIGTYVFKTTTNVRTAPDVNAPIVAQYTVGEYVHYQGKVQAGGLTWLKYTSYSGQERYVAALN</sequence>
<evidence type="ECO:0000259" key="5">
    <source>
        <dbReference type="PROSITE" id="PS51781"/>
    </source>
</evidence>
<dbReference type="InterPro" id="IPR003646">
    <property type="entry name" value="SH3-like_bac-type"/>
</dbReference>
<dbReference type="RefSeq" id="WP_009167005.1">
    <property type="nucleotide sequence ID" value="NZ_AYZI01000002.1"/>
</dbReference>
<dbReference type="Gene3D" id="2.30.30.40">
    <property type="entry name" value="SH3 Domains"/>
    <property type="match status" value="1"/>
</dbReference>
<feature type="chain" id="PRO_5006415760" evidence="4">
    <location>
        <begin position="30"/>
        <end position="360"/>
    </location>
</feature>
<dbReference type="Gene3D" id="4.10.80.30">
    <property type="entry name" value="DNA polymerase, domain 6"/>
    <property type="match status" value="1"/>
</dbReference>
<feature type="compositionally biased region" description="Low complexity" evidence="3">
    <location>
        <begin position="216"/>
        <end position="229"/>
    </location>
</feature>
<comment type="similarity">
    <text evidence="1">Belongs to the glycosyl hydrolase 73 family.</text>
</comment>
<feature type="region of interest" description="Disordered" evidence="3">
    <location>
        <begin position="201"/>
        <end position="294"/>
    </location>
</feature>
<feature type="compositionally biased region" description="Polar residues" evidence="3">
    <location>
        <begin position="230"/>
        <end position="239"/>
    </location>
</feature>
<dbReference type="Gene3D" id="1.10.530.10">
    <property type="match status" value="1"/>
</dbReference>
<feature type="domain" description="SH3b" evidence="5">
    <location>
        <begin position="295"/>
        <end position="360"/>
    </location>
</feature>
<dbReference type="EMBL" id="AYZI01000002">
    <property type="protein sequence ID" value="KRM92367.1"/>
    <property type="molecule type" value="Genomic_DNA"/>
</dbReference>
<dbReference type="AlphaFoldDB" id="A0A0R2CL73"/>